<evidence type="ECO:0000256" key="6">
    <source>
        <dbReference type="ARBA" id="ARBA00022683"/>
    </source>
</evidence>
<feature type="transmembrane region" description="Helical" evidence="12">
    <location>
        <begin position="101"/>
        <end position="122"/>
    </location>
</feature>
<dbReference type="PROSITE" id="PS00371">
    <property type="entry name" value="PTS_EIIA_TYPE_1_HIS"/>
    <property type="match status" value="1"/>
</dbReference>
<evidence type="ECO:0000313" key="17">
    <source>
        <dbReference type="Proteomes" id="UP000515856"/>
    </source>
</evidence>
<dbReference type="NCBIfam" id="TIGR00830">
    <property type="entry name" value="PTBA"/>
    <property type="match status" value="1"/>
</dbReference>
<keyword evidence="3" id="KW-1003">Cell membrane</keyword>
<evidence type="ECO:0000256" key="1">
    <source>
        <dbReference type="ARBA" id="ARBA00004651"/>
    </source>
</evidence>
<evidence type="ECO:0000256" key="9">
    <source>
        <dbReference type="ARBA" id="ARBA00022989"/>
    </source>
</evidence>
<dbReference type="NCBIfam" id="TIGR01995">
    <property type="entry name" value="PTS-II-ABC-beta"/>
    <property type="match status" value="1"/>
</dbReference>
<dbReference type="AlphaFoldDB" id="A0A7G9GRB9"/>
<dbReference type="InterPro" id="IPR003352">
    <property type="entry name" value="PTS_EIIC"/>
</dbReference>
<dbReference type="InterPro" id="IPR036878">
    <property type="entry name" value="Glu_permease_IIB"/>
</dbReference>
<keyword evidence="8" id="KW-0418">Kinase</keyword>
<dbReference type="CDD" id="cd00210">
    <property type="entry name" value="PTS_IIA_glc"/>
    <property type="match status" value="1"/>
</dbReference>
<accession>A0A7G9GRB9</accession>
<dbReference type="PROSITE" id="PS01035">
    <property type="entry name" value="PTS_EIIB_TYPE_1_CYS"/>
    <property type="match status" value="1"/>
</dbReference>
<dbReference type="GO" id="GO:0090589">
    <property type="term" value="F:protein-phosphocysteine-trehalose phosphotransferase system transporter activity"/>
    <property type="evidence" value="ECO:0007669"/>
    <property type="project" value="TreeGrafter"/>
</dbReference>
<keyword evidence="4 16" id="KW-0762">Sugar transport</keyword>
<dbReference type="InterPro" id="IPR001127">
    <property type="entry name" value="PTS_EIIA_1_perm"/>
</dbReference>
<dbReference type="GO" id="GO:0009401">
    <property type="term" value="P:phosphoenolpyruvate-dependent sugar phosphotransferase system"/>
    <property type="evidence" value="ECO:0007669"/>
    <property type="project" value="UniProtKB-KW"/>
</dbReference>
<gene>
    <name evidence="16" type="ORF">H9Q80_05200</name>
</gene>
<dbReference type="GO" id="GO:0015771">
    <property type="term" value="P:trehalose transport"/>
    <property type="evidence" value="ECO:0007669"/>
    <property type="project" value="TreeGrafter"/>
</dbReference>
<proteinExistence type="predicted"/>
<dbReference type="InterPro" id="IPR011297">
    <property type="entry name" value="PTS_IIABC_b_glu"/>
</dbReference>
<dbReference type="InterPro" id="IPR001996">
    <property type="entry name" value="PTS_IIB_1"/>
</dbReference>
<dbReference type="GO" id="GO:0005886">
    <property type="term" value="C:plasma membrane"/>
    <property type="evidence" value="ECO:0007669"/>
    <property type="project" value="UniProtKB-SubCell"/>
</dbReference>
<evidence type="ECO:0000256" key="3">
    <source>
        <dbReference type="ARBA" id="ARBA00022475"/>
    </source>
</evidence>
<feature type="transmembrane region" description="Helical" evidence="12">
    <location>
        <begin position="283"/>
        <end position="303"/>
    </location>
</feature>
<dbReference type="PROSITE" id="PS51098">
    <property type="entry name" value="PTS_EIIB_TYPE_1"/>
    <property type="match status" value="1"/>
</dbReference>
<dbReference type="Proteomes" id="UP000515856">
    <property type="component" value="Chromosome"/>
</dbReference>
<evidence type="ECO:0000256" key="10">
    <source>
        <dbReference type="ARBA" id="ARBA00023136"/>
    </source>
</evidence>
<evidence type="ECO:0000256" key="12">
    <source>
        <dbReference type="SAM" id="Phobius"/>
    </source>
</evidence>
<feature type="transmembrane region" description="Helical" evidence="12">
    <location>
        <begin position="380"/>
        <end position="403"/>
    </location>
</feature>
<evidence type="ECO:0000313" key="16">
    <source>
        <dbReference type="EMBL" id="QNM13351.1"/>
    </source>
</evidence>
<name>A0A7G9GRB9_9FIRM</name>
<dbReference type="GO" id="GO:0016301">
    <property type="term" value="F:kinase activity"/>
    <property type="evidence" value="ECO:0007669"/>
    <property type="project" value="UniProtKB-KW"/>
</dbReference>
<dbReference type="SUPFAM" id="SSF55604">
    <property type="entry name" value="Glucose permease domain IIB"/>
    <property type="match status" value="1"/>
</dbReference>
<dbReference type="Gene3D" id="2.70.70.10">
    <property type="entry name" value="Glucose Permease (Domain IIA)"/>
    <property type="match status" value="1"/>
</dbReference>
<protein>
    <submittedName>
        <fullName evidence="16">PTS glucose transporter subunit IIA</fullName>
    </submittedName>
</protein>
<feature type="transmembrane region" description="Helical" evidence="12">
    <location>
        <begin position="142"/>
        <end position="162"/>
    </location>
</feature>
<feature type="active site" description="Phosphocysteine intermediate; for EIIB activity" evidence="11">
    <location>
        <position position="27"/>
    </location>
</feature>
<dbReference type="InterPro" id="IPR018113">
    <property type="entry name" value="PTrfase_EIIB_Cys"/>
</dbReference>
<keyword evidence="2" id="KW-0813">Transport</keyword>
<keyword evidence="9 12" id="KW-1133">Transmembrane helix</keyword>
<dbReference type="PANTHER" id="PTHR30175">
    <property type="entry name" value="PHOSPHOTRANSFERASE SYSTEM TRANSPORT PROTEIN"/>
    <property type="match status" value="1"/>
</dbReference>
<dbReference type="Pfam" id="PF00358">
    <property type="entry name" value="PTS_EIIA_1"/>
    <property type="match status" value="1"/>
</dbReference>
<dbReference type="InterPro" id="IPR011055">
    <property type="entry name" value="Dup_hybrid_motif"/>
</dbReference>
<feature type="transmembrane region" description="Helical" evidence="12">
    <location>
        <begin position="206"/>
        <end position="226"/>
    </location>
</feature>
<evidence type="ECO:0000256" key="2">
    <source>
        <dbReference type="ARBA" id="ARBA00022448"/>
    </source>
</evidence>
<evidence type="ECO:0000259" key="15">
    <source>
        <dbReference type="PROSITE" id="PS51103"/>
    </source>
</evidence>
<dbReference type="PROSITE" id="PS51103">
    <property type="entry name" value="PTS_EIIC_TYPE_1"/>
    <property type="match status" value="1"/>
</dbReference>
<sequence length="619" mass="66446">MSKYEEIAQQVVEYVGGIDNIDSVTNCMTRLRFTLKNVKKANIEQLQSVKGVQGVVNKKGQFQVVIGSDVSFVCDEIRKMGNFNETVTGNTDEKVSHLNKVLGAITAIFQPVIPAICGAGMIKAVLAILTATSLVTTDSQTYILLSMFADAAFYFLPIFLAFSSAKRFNCNPYFAAVLGAVLIHPTFTGLVAAGEPLSFAGLPVRLVSYGSAVVPPILIVLIQSYVEKFAKKISPNAVKVFLVPLIVFLIMAPLSLIVIGPLGSMVGDLLYVVFNFLNNEARWVIPVLMGAFCPLLVMTGMHYSLMPVQLAQYATLGYGTLLGPGMLASNISQAGACFAVAIRSKDKDMKQTAISAGTTALFGITEPALYGVTMRLKKPLLAVMIGGGVAGLWGGLTNMRTYASATAGLTAIPVYICDDFSNVVNACICIVIAFVVTFIVTFVMGFKEENTTLTQVDIKSEKTKKELNKAVSIASPLTGSIVPLSEVKDEVFSKAIMGKGVAVLPTIGEVRAPFNGTINAVFPTKHAIGMTSEDGVEVMVHVGLDTVELEGKGFTTHVKNNDVVKANDLLLTFDIEAIKQAGYDIVTPVIITNSDEYIDIIETNEKTVSSEKELMKIFK</sequence>
<evidence type="ECO:0000256" key="4">
    <source>
        <dbReference type="ARBA" id="ARBA00022597"/>
    </source>
</evidence>
<feature type="transmembrane region" description="Helical" evidence="12">
    <location>
        <begin position="423"/>
        <end position="446"/>
    </location>
</feature>
<dbReference type="PROSITE" id="PS51093">
    <property type="entry name" value="PTS_EIIA_TYPE_1"/>
    <property type="match status" value="1"/>
</dbReference>
<dbReference type="FunFam" id="3.30.1360.60:FF:000001">
    <property type="entry name" value="PTS system glucose-specific IIBC component PtsG"/>
    <property type="match status" value="1"/>
</dbReference>
<dbReference type="FunFam" id="2.70.70.10:FF:000001">
    <property type="entry name" value="PTS system glucose-specific IIA component"/>
    <property type="match status" value="1"/>
</dbReference>
<feature type="transmembrane region" description="Helical" evidence="12">
    <location>
        <begin position="174"/>
        <end position="194"/>
    </location>
</feature>
<dbReference type="PANTHER" id="PTHR30175:SF1">
    <property type="entry name" value="PTS SYSTEM ARBUTIN-, CELLOBIOSE-, AND SALICIN-SPECIFIC EIIBC COMPONENT-RELATED"/>
    <property type="match status" value="1"/>
</dbReference>
<evidence type="ECO:0000256" key="5">
    <source>
        <dbReference type="ARBA" id="ARBA00022679"/>
    </source>
</evidence>
<evidence type="ECO:0000256" key="8">
    <source>
        <dbReference type="ARBA" id="ARBA00022777"/>
    </source>
</evidence>
<dbReference type="EMBL" id="CP060636">
    <property type="protein sequence ID" value="QNM13351.1"/>
    <property type="molecule type" value="Genomic_DNA"/>
</dbReference>
<evidence type="ECO:0000259" key="13">
    <source>
        <dbReference type="PROSITE" id="PS51093"/>
    </source>
</evidence>
<dbReference type="CDD" id="cd00212">
    <property type="entry name" value="PTS_IIB_glc"/>
    <property type="match status" value="1"/>
</dbReference>
<evidence type="ECO:0000256" key="11">
    <source>
        <dbReference type="PROSITE-ProRule" id="PRU00421"/>
    </source>
</evidence>
<dbReference type="GO" id="GO:0008982">
    <property type="term" value="F:protein-N(PI)-phosphohistidine-sugar phosphotransferase activity"/>
    <property type="evidence" value="ECO:0007669"/>
    <property type="project" value="InterPro"/>
</dbReference>
<dbReference type="RefSeq" id="WP_117454519.1">
    <property type="nucleotide sequence ID" value="NZ_CP060636.1"/>
</dbReference>
<keyword evidence="5" id="KW-0808">Transferase</keyword>
<evidence type="ECO:0000259" key="14">
    <source>
        <dbReference type="PROSITE" id="PS51098"/>
    </source>
</evidence>
<keyword evidence="17" id="KW-1185">Reference proteome</keyword>
<feature type="domain" description="PTS EIIA type-1" evidence="13">
    <location>
        <begin position="489"/>
        <end position="593"/>
    </location>
</feature>
<keyword evidence="7 12" id="KW-0812">Transmembrane</keyword>
<dbReference type="SUPFAM" id="SSF51261">
    <property type="entry name" value="Duplicated hybrid motif"/>
    <property type="match status" value="1"/>
</dbReference>
<feature type="domain" description="PTS EIIB type-1" evidence="14">
    <location>
        <begin position="5"/>
        <end position="87"/>
    </location>
</feature>
<dbReference type="Pfam" id="PF00367">
    <property type="entry name" value="PTS_EIIB"/>
    <property type="match status" value="1"/>
</dbReference>
<keyword evidence="6" id="KW-0598">Phosphotransferase system</keyword>
<reference evidence="16 17" key="1">
    <citation type="submission" date="2020-08" db="EMBL/GenBank/DDBJ databases">
        <authorList>
            <person name="Liu C."/>
            <person name="Sun Q."/>
        </authorList>
    </citation>
    <scope>NUCLEOTIDE SEQUENCE [LARGE SCALE GENOMIC DNA]</scope>
    <source>
        <strain evidence="16 17">NSJ-61</strain>
    </source>
</reference>
<dbReference type="Gene3D" id="3.30.1360.60">
    <property type="entry name" value="Glucose permease domain IIB"/>
    <property type="match status" value="1"/>
</dbReference>
<keyword evidence="10 12" id="KW-0472">Membrane</keyword>
<comment type="subcellular location">
    <subcellularLocation>
        <location evidence="1">Cell membrane</location>
        <topology evidence="1">Multi-pass membrane protein</topology>
    </subcellularLocation>
</comment>
<feature type="domain" description="PTS EIIC type-1" evidence="15">
    <location>
        <begin position="103"/>
        <end position="460"/>
    </location>
</feature>
<feature type="transmembrane region" description="Helical" evidence="12">
    <location>
        <begin position="238"/>
        <end position="263"/>
    </location>
</feature>
<evidence type="ECO:0000256" key="7">
    <source>
        <dbReference type="ARBA" id="ARBA00022692"/>
    </source>
</evidence>
<dbReference type="InterPro" id="IPR013013">
    <property type="entry name" value="PTS_EIIC_1"/>
</dbReference>
<organism evidence="16 17">
    <name type="scientific">[Eubacterium] hominis</name>
    <dbReference type="NCBI Taxonomy" id="2764325"/>
    <lineage>
        <taxon>Bacteria</taxon>
        <taxon>Bacillati</taxon>
        <taxon>Bacillota</taxon>
        <taxon>Erysipelotrichia</taxon>
        <taxon>Erysipelotrichales</taxon>
        <taxon>Erysipelotrichaceae</taxon>
        <taxon>Amedibacillus</taxon>
    </lineage>
</organism>
<dbReference type="Pfam" id="PF02378">
    <property type="entry name" value="PTS_EIIC"/>
    <property type="match status" value="1"/>
</dbReference>
<dbReference type="InterPro" id="IPR050558">
    <property type="entry name" value="PTS_Sugar-Specific_Components"/>
</dbReference>
<dbReference type="KEGG" id="ehn:H9Q80_05200"/>